<dbReference type="Proteomes" id="UP001590950">
    <property type="component" value="Unassembled WGS sequence"/>
</dbReference>
<dbReference type="Pfam" id="PF13639">
    <property type="entry name" value="zf-RING_2"/>
    <property type="match status" value="1"/>
</dbReference>
<comment type="caution">
    <text evidence="4">The sequence shown here is derived from an EMBL/GenBank/DDBJ whole genome shotgun (WGS) entry which is preliminary data.</text>
</comment>
<dbReference type="PROSITE" id="PS50297">
    <property type="entry name" value="ANK_REP_REGION"/>
    <property type="match status" value="1"/>
</dbReference>
<dbReference type="SUPFAM" id="SSF57850">
    <property type="entry name" value="RING/U-box"/>
    <property type="match status" value="1"/>
</dbReference>
<feature type="repeat" description="ANK" evidence="1">
    <location>
        <begin position="157"/>
        <end position="189"/>
    </location>
</feature>
<dbReference type="SUPFAM" id="SSF48403">
    <property type="entry name" value="Ankyrin repeat"/>
    <property type="match status" value="1"/>
</dbReference>
<evidence type="ECO:0000259" key="3">
    <source>
        <dbReference type="PROSITE" id="PS50089"/>
    </source>
</evidence>
<reference evidence="4 5" key="1">
    <citation type="submission" date="2024-09" db="EMBL/GenBank/DDBJ databases">
        <title>Rethinking Asexuality: The Enigmatic Case of Functional Sexual Genes in Lepraria (Stereocaulaceae).</title>
        <authorList>
            <person name="Doellman M."/>
            <person name="Sun Y."/>
            <person name="Barcenas-Pena A."/>
            <person name="Lumbsch H.T."/>
            <person name="Grewe F."/>
        </authorList>
    </citation>
    <scope>NUCLEOTIDE SEQUENCE [LARGE SCALE GENOMIC DNA]</scope>
    <source>
        <strain evidence="4 5">Mercado 3170</strain>
    </source>
</reference>
<keyword evidence="2" id="KW-0863">Zinc-finger</keyword>
<feature type="domain" description="RING-type" evidence="3">
    <location>
        <begin position="16"/>
        <end position="73"/>
    </location>
</feature>
<dbReference type="InterPro" id="IPR002110">
    <property type="entry name" value="Ankyrin_rpt"/>
</dbReference>
<dbReference type="InterPro" id="IPR013083">
    <property type="entry name" value="Znf_RING/FYVE/PHD"/>
</dbReference>
<dbReference type="Gene3D" id="1.25.40.20">
    <property type="entry name" value="Ankyrin repeat-containing domain"/>
    <property type="match status" value="1"/>
</dbReference>
<gene>
    <name evidence="4" type="ORF">N7G274_008739</name>
</gene>
<dbReference type="PROSITE" id="PS50088">
    <property type="entry name" value="ANK_REPEAT"/>
    <property type="match status" value="1"/>
</dbReference>
<protein>
    <recommendedName>
        <fullName evidence="3">RING-type domain-containing protein</fullName>
    </recommendedName>
</protein>
<dbReference type="PROSITE" id="PS50089">
    <property type="entry name" value="ZF_RING_2"/>
    <property type="match status" value="1"/>
</dbReference>
<dbReference type="Pfam" id="PF13857">
    <property type="entry name" value="Ank_5"/>
    <property type="match status" value="1"/>
</dbReference>
<sequence length="212" mass="23442">MPLPPPKPEVLSDDQCAIYHEPLIVPNDDDEPLKPSYVIDDLQLRCGHHFHKSCIMEYALSSPSARERCALCRANVLDNNGRYIVNIKTENGYAGSMDLGKDIDEQAFLEANPDIARAQVFLSLMSQMDFIEAETLLKGEDGMGEGKLSPNVTYEYGGQTAMHMAAYNDDIEGIQLLLRYGADKSIKDESGQTALDCAKEVKAKDVIALLED</sequence>
<accession>A0ABR4A004</accession>
<keyword evidence="1" id="KW-0040">ANK repeat</keyword>
<evidence type="ECO:0000256" key="2">
    <source>
        <dbReference type="PROSITE-ProRule" id="PRU00175"/>
    </source>
</evidence>
<keyword evidence="2" id="KW-0862">Zinc</keyword>
<keyword evidence="2" id="KW-0479">Metal-binding</keyword>
<dbReference type="InterPro" id="IPR036770">
    <property type="entry name" value="Ankyrin_rpt-contain_sf"/>
</dbReference>
<evidence type="ECO:0000313" key="4">
    <source>
        <dbReference type="EMBL" id="KAL2038400.1"/>
    </source>
</evidence>
<keyword evidence="5" id="KW-1185">Reference proteome</keyword>
<evidence type="ECO:0000313" key="5">
    <source>
        <dbReference type="Proteomes" id="UP001590950"/>
    </source>
</evidence>
<evidence type="ECO:0000256" key="1">
    <source>
        <dbReference type="PROSITE-ProRule" id="PRU00023"/>
    </source>
</evidence>
<proteinExistence type="predicted"/>
<name>A0ABR4A004_9LECA</name>
<dbReference type="InterPro" id="IPR001841">
    <property type="entry name" value="Znf_RING"/>
</dbReference>
<organism evidence="4 5">
    <name type="scientific">Stereocaulon virgatum</name>
    <dbReference type="NCBI Taxonomy" id="373712"/>
    <lineage>
        <taxon>Eukaryota</taxon>
        <taxon>Fungi</taxon>
        <taxon>Dikarya</taxon>
        <taxon>Ascomycota</taxon>
        <taxon>Pezizomycotina</taxon>
        <taxon>Lecanoromycetes</taxon>
        <taxon>OSLEUM clade</taxon>
        <taxon>Lecanoromycetidae</taxon>
        <taxon>Lecanorales</taxon>
        <taxon>Lecanorineae</taxon>
        <taxon>Stereocaulaceae</taxon>
        <taxon>Stereocaulon</taxon>
    </lineage>
</organism>
<dbReference type="EMBL" id="JBEFKJ010000032">
    <property type="protein sequence ID" value="KAL2038400.1"/>
    <property type="molecule type" value="Genomic_DNA"/>
</dbReference>
<dbReference type="Gene3D" id="3.30.40.10">
    <property type="entry name" value="Zinc/RING finger domain, C3HC4 (zinc finger)"/>
    <property type="match status" value="1"/>
</dbReference>
<dbReference type="SMART" id="SM00248">
    <property type="entry name" value="ANK"/>
    <property type="match status" value="1"/>
</dbReference>